<feature type="transmembrane region" description="Helical" evidence="2">
    <location>
        <begin position="31"/>
        <end position="54"/>
    </location>
</feature>
<feature type="domain" description="YdbS-like PH" evidence="3">
    <location>
        <begin position="87"/>
        <end position="167"/>
    </location>
</feature>
<dbReference type="AlphaFoldDB" id="A0A9X2GL85"/>
<sequence length="537" mass="57115">MNAYGTPPAAELRAEGAPGDGGWQAPARRSLWASAVKSLAIVAGATAGLVRLLAGRDWPVGGIVAVCAGAAVLIVAGVVAYDVLRLRTTRWRLTPERLELRSGITTRQHRSIPRDRVRSVDLRADPVNRMFGLTVVKVGTGEHAQDGSELKLDPLSRHDAEALRRTLLRQSQEAEAGDGPLAELRWSWIRYAPLSVWTFTGAAVVLGALYKALDSFGLKRFTTRLATELWEWLAAQPLLTVPLVVAANVVVGVLGAVLLFAESWGRYRLEREPGRLRMRRGLLTSRSLTLEERRLRGVEIGEPLLLRLAGAARLRSVATGLGRSADTDSEDAAALTPPMPRALAMRVAAAITGAGLPALVAHPAAARRRRLVRAATAALIAGLVTALVTGTGGAAPWPGVSGWASDVSGWVPGVSGWVNARLGGWVWLGPMAVLLYGLWHALAGAASLGHALGPRHLVARRGAVVRRTVALDRGGIAGWTFTESYFQRRSGLLTVSATTAAGRGRYDVVDVGRGDGLDLAAQAVPGLLEPFLTREKQ</sequence>
<dbReference type="RefSeq" id="WP_253747034.1">
    <property type="nucleotide sequence ID" value="NZ_BAABKA010000035.1"/>
</dbReference>
<feature type="transmembrane region" description="Helical" evidence="2">
    <location>
        <begin position="377"/>
        <end position="397"/>
    </location>
</feature>
<feature type="region of interest" description="Disordered" evidence="1">
    <location>
        <begin position="1"/>
        <end position="22"/>
    </location>
</feature>
<dbReference type="Pfam" id="PF03703">
    <property type="entry name" value="bPH_2"/>
    <property type="match status" value="2"/>
</dbReference>
<dbReference type="EMBL" id="JAMZEB010000002">
    <property type="protein sequence ID" value="MCP2359629.1"/>
    <property type="molecule type" value="Genomic_DNA"/>
</dbReference>
<evidence type="ECO:0000259" key="3">
    <source>
        <dbReference type="Pfam" id="PF03703"/>
    </source>
</evidence>
<proteinExistence type="predicted"/>
<dbReference type="PANTHER" id="PTHR34473">
    <property type="entry name" value="UPF0699 TRANSMEMBRANE PROTEIN YDBS"/>
    <property type="match status" value="1"/>
</dbReference>
<dbReference type="PANTHER" id="PTHR34473:SF2">
    <property type="entry name" value="UPF0699 TRANSMEMBRANE PROTEIN YDBT"/>
    <property type="match status" value="1"/>
</dbReference>
<evidence type="ECO:0000256" key="2">
    <source>
        <dbReference type="SAM" id="Phobius"/>
    </source>
</evidence>
<evidence type="ECO:0000256" key="1">
    <source>
        <dbReference type="SAM" id="MobiDB-lite"/>
    </source>
</evidence>
<comment type="caution">
    <text evidence="4">The sequence shown here is derived from an EMBL/GenBank/DDBJ whole genome shotgun (WGS) entry which is preliminary data.</text>
</comment>
<organism evidence="4 5">
    <name type="scientific">Nonomuraea thailandensis</name>
    <dbReference type="NCBI Taxonomy" id="1188745"/>
    <lineage>
        <taxon>Bacteria</taxon>
        <taxon>Bacillati</taxon>
        <taxon>Actinomycetota</taxon>
        <taxon>Actinomycetes</taxon>
        <taxon>Streptosporangiales</taxon>
        <taxon>Streptosporangiaceae</taxon>
        <taxon>Nonomuraea</taxon>
    </lineage>
</organism>
<feature type="transmembrane region" description="Helical" evidence="2">
    <location>
        <begin position="233"/>
        <end position="261"/>
    </location>
</feature>
<gene>
    <name evidence="4" type="ORF">HD597_006649</name>
</gene>
<feature type="domain" description="YdbS-like PH" evidence="3">
    <location>
        <begin position="454"/>
        <end position="513"/>
    </location>
</feature>
<dbReference type="InterPro" id="IPR005182">
    <property type="entry name" value="YdbS-like_PH"/>
</dbReference>
<protein>
    <submittedName>
        <fullName evidence="4">Membrane protein</fullName>
    </submittedName>
</protein>
<keyword evidence="2" id="KW-1133">Transmembrane helix</keyword>
<feature type="transmembrane region" description="Helical" evidence="2">
    <location>
        <begin position="425"/>
        <end position="452"/>
    </location>
</feature>
<dbReference type="InterPro" id="IPR014529">
    <property type="entry name" value="UCP026631"/>
</dbReference>
<feature type="transmembrane region" description="Helical" evidence="2">
    <location>
        <begin position="194"/>
        <end position="213"/>
    </location>
</feature>
<dbReference type="PIRSF" id="PIRSF026631">
    <property type="entry name" value="UCP026631"/>
    <property type="match status" value="1"/>
</dbReference>
<dbReference type="Proteomes" id="UP001139648">
    <property type="component" value="Unassembled WGS sequence"/>
</dbReference>
<keyword evidence="5" id="KW-1185">Reference proteome</keyword>
<keyword evidence="2" id="KW-0472">Membrane</keyword>
<keyword evidence="2" id="KW-0812">Transmembrane</keyword>
<accession>A0A9X2GL85</accession>
<reference evidence="4" key="1">
    <citation type="submission" date="2022-06" db="EMBL/GenBank/DDBJ databases">
        <title>Sequencing the genomes of 1000 actinobacteria strains.</title>
        <authorList>
            <person name="Klenk H.-P."/>
        </authorList>
    </citation>
    <scope>NUCLEOTIDE SEQUENCE</scope>
    <source>
        <strain evidence="4">DSM 46694</strain>
    </source>
</reference>
<evidence type="ECO:0000313" key="4">
    <source>
        <dbReference type="EMBL" id="MCP2359629.1"/>
    </source>
</evidence>
<name>A0A9X2GL85_9ACTN</name>
<feature type="transmembrane region" description="Helical" evidence="2">
    <location>
        <begin position="60"/>
        <end position="84"/>
    </location>
</feature>
<evidence type="ECO:0000313" key="5">
    <source>
        <dbReference type="Proteomes" id="UP001139648"/>
    </source>
</evidence>